<feature type="domain" description="HTH araC/xylS-type" evidence="4">
    <location>
        <begin position="206"/>
        <end position="304"/>
    </location>
</feature>
<keyword evidence="6" id="KW-1185">Reference proteome</keyword>
<organism evidence="5 6">
    <name type="scientific">Dyadobacter frigoris</name>
    <dbReference type="NCBI Taxonomy" id="2576211"/>
    <lineage>
        <taxon>Bacteria</taxon>
        <taxon>Pseudomonadati</taxon>
        <taxon>Bacteroidota</taxon>
        <taxon>Cytophagia</taxon>
        <taxon>Cytophagales</taxon>
        <taxon>Spirosomataceae</taxon>
        <taxon>Dyadobacter</taxon>
    </lineage>
</organism>
<comment type="caution">
    <text evidence="5">The sequence shown here is derived from an EMBL/GenBank/DDBJ whole genome shotgun (WGS) entry which is preliminary data.</text>
</comment>
<dbReference type="GO" id="GO:0003700">
    <property type="term" value="F:DNA-binding transcription factor activity"/>
    <property type="evidence" value="ECO:0007669"/>
    <property type="project" value="InterPro"/>
</dbReference>
<name>A0A4U6CTW1_9BACT</name>
<dbReference type="EMBL" id="SZVO01000021">
    <property type="protein sequence ID" value="TKT87037.1"/>
    <property type="molecule type" value="Genomic_DNA"/>
</dbReference>
<reference evidence="5 6" key="1">
    <citation type="submission" date="2019-05" db="EMBL/GenBank/DDBJ databases">
        <title>Dyadobacter AR-3-8 sp. nov., isolated from arctic soil.</title>
        <authorList>
            <person name="Chaudhary D.K."/>
        </authorList>
    </citation>
    <scope>NUCLEOTIDE SEQUENCE [LARGE SCALE GENOMIC DNA]</scope>
    <source>
        <strain evidence="5 6">AR-3-8</strain>
    </source>
</reference>
<evidence type="ECO:0000259" key="4">
    <source>
        <dbReference type="PROSITE" id="PS01124"/>
    </source>
</evidence>
<evidence type="ECO:0000256" key="1">
    <source>
        <dbReference type="ARBA" id="ARBA00023015"/>
    </source>
</evidence>
<keyword evidence="2" id="KW-0238">DNA-binding</keyword>
<protein>
    <submittedName>
        <fullName evidence="5">Helix-turn-helix domain-containing protein</fullName>
    </submittedName>
</protein>
<gene>
    <name evidence="5" type="ORF">FDK13_30975</name>
</gene>
<dbReference type="PANTHER" id="PTHR43280">
    <property type="entry name" value="ARAC-FAMILY TRANSCRIPTIONAL REGULATOR"/>
    <property type="match status" value="1"/>
</dbReference>
<dbReference type="PROSITE" id="PS01124">
    <property type="entry name" value="HTH_ARAC_FAMILY_2"/>
    <property type="match status" value="1"/>
</dbReference>
<evidence type="ECO:0000256" key="3">
    <source>
        <dbReference type="ARBA" id="ARBA00023163"/>
    </source>
</evidence>
<dbReference type="RefSeq" id="WP_137343897.1">
    <property type="nucleotide sequence ID" value="NZ_BSQH01000005.1"/>
</dbReference>
<dbReference type="SUPFAM" id="SSF51215">
    <property type="entry name" value="Regulatory protein AraC"/>
    <property type="match status" value="1"/>
</dbReference>
<dbReference type="Pfam" id="PF12833">
    <property type="entry name" value="HTH_18"/>
    <property type="match status" value="1"/>
</dbReference>
<dbReference type="InterPro" id="IPR037923">
    <property type="entry name" value="HTH-like"/>
</dbReference>
<evidence type="ECO:0000313" key="5">
    <source>
        <dbReference type="EMBL" id="TKT87037.1"/>
    </source>
</evidence>
<dbReference type="AlphaFoldDB" id="A0A4U6CTW1"/>
<evidence type="ECO:0000313" key="6">
    <source>
        <dbReference type="Proteomes" id="UP000304900"/>
    </source>
</evidence>
<keyword evidence="3" id="KW-0804">Transcription</keyword>
<accession>A0A4U6CTW1</accession>
<proteinExistence type="predicted"/>
<dbReference type="Proteomes" id="UP000304900">
    <property type="component" value="Unassembled WGS sequence"/>
</dbReference>
<evidence type="ECO:0000256" key="2">
    <source>
        <dbReference type="ARBA" id="ARBA00023125"/>
    </source>
</evidence>
<dbReference type="PANTHER" id="PTHR43280:SF32">
    <property type="entry name" value="TRANSCRIPTIONAL REGULATORY PROTEIN"/>
    <property type="match status" value="1"/>
</dbReference>
<dbReference type="SUPFAM" id="SSF46689">
    <property type="entry name" value="Homeodomain-like"/>
    <property type="match status" value="1"/>
</dbReference>
<dbReference type="Gene3D" id="1.10.10.60">
    <property type="entry name" value="Homeodomain-like"/>
    <property type="match status" value="1"/>
</dbReference>
<dbReference type="InterPro" id="IPR009057">
    <property type="entry name" value="Homeodomain-like_sf"/>
</dbReference>
<dbReference type="InterPro" id="IPR018060">
    <property type="entry name" value="HTH_AraC"/>
</dbReference>
<dbReference type="GO" id="GO:0043565">
    <property type="term" value="F:sequence-specific DNA binding"/>
    <property type="evidence" value="ECO:0007669"/>
    <property type="project" value="InterPro"/>
</dbReference>
<sequence length="308" mass="36110">MHKKEATSESLYDLYKIMELPLGSVDPKSGFTVHSLKEIFTTLPFKSVAYRPDYFSFTFVKNARGKYIIDEMEFLTEPGTIYFTNPGNFRQFEWYNIEDAYLITFKESYLKEHVHHDVYKDFSFLLTETVRPRILQPSEFDEIEQLYHQIHKEQLGQSPYKNKIIGSLFVAMLLKIKEYFWQDYNPIYEGNRGSLIVKVFKQNLENSFRDLLNGKTDKIPRVQEFAVLQHLHPNYLSTVIKTKTGKAISSWIADKTMAEAKSLLQNSTTSIKEITYLLGFTEATHFSNYFKKHADLSPAAYRKQHQNN</sequence>
<dbReference type="SMART" id="SM00342">
    <property type="entry name" value="HTH_ARAC"/>
    <property type="match status" value="1"/>
</dbReference>
<dbReference type="OrthoDB" id="646090at2"/>
<keyword evidence="1" id="KW-0805">Transcription regulation</keyword>